<dbReference type="HOGENOM" id="CLU_1686909_0_0_1"/>
<accession>A0A0C9X7Y2</accession>
<sequence length="156" mass="17727">MFAQASVDVVLEILYLFWFVIKMNNIPEANLHYKFLVYHKQLSQQEYRCRELLIAFLFTIVLLNILVTVLMGDSCPADRIWSVARTAKSIMGPGLSKKYTISYKLGLSRTGQDADAAASIFREVRAGQWYDDSGPGMMQNRGWCFEVKGSSLTLDL</sequence>
<keyword evidence="1" id="KW-1133">Transmembrane helix</keyword>
<dbReference type="Proteomes" id="UP000054477">
    <property type="component" value="Unassembled WGS sequence"/>
</dbReference>
<gene>
    <name evidence="2" type="ORF">K443DRAFT_122505</name>
</gene>
<keyword evidence="3" id="KW-1185">Reference proteome</keyword>
<keyword evidence="1" id="KW-0472">Membrane</keyword>
<name>A0A0C9X7Y2_9AGAR</name>
<reference evidence="3" key="2">
    <citation type="submission" date="2015-01" db="EMBL/GenBank/DDBJ databases">
        <title>Evolutionary Origins and Diversification of the Mycorrhizal Mutualists.</title>
        <authorList>
            <consortium name="DOE Joint Genome Institute"/>
            <consortium name="Mycorrhizal Genomics Consortium"/>
            <person name="Kohler A."/>
            <person name="Kuo A."/>
            <person name="Nagy L.G."/>
            <person name="Floudas D."/>
            <person name="Copeland A."/>
            <person name="Barry K.W."/>
            <person name="Cichocki N."/>
            <person name="Veneault-Fourrey C."/>
            <person name="LaButti K."/>
            <person name="Lindquist E.A."/>
            <person name="Lipzen A."/>
            <person name="Lundell T."/>
            <person name="Morin E."/>
            <person name="Murat C."/>
            <person name="Riley R."/>
            <person name="Ohm R."/>
            <person name="Sun H."/>
            <person name="Tunlid A."/>
            <person name="Henrissat B."/>
            <person name="Grigoriev I.V."/>
            <person name="Hibbett D.S."/>
            <person name="Martin F."/>
        </authorList>
    </citation>
    <scope>NUCLEOTIDE SEQUENCE [LARGE SCALE GENOMIC DNA]</scope>
    <source>
        <strain evidence="3">LaAM-08-1</strain>
    </source>
</reference>
<organism evidence="2 3">
    <name type="scientific">Laccaria amethystina LaAM-08-1</name>
    <dbReference type="NCBI Taxonomy" id="1095629"/>
    <lineage>
        <taxon>Eukaryota</taxon>
        <taxon>Fungi</taxon>
        <taxon>Dikarya</taxon>
        <taxon>Basidiomycota</taxon>
        <taxon>Agaricomycotina</taxon>
        <taxon>Agaricomycetes</taxon>
        <taxon>Agaricomycetidae</taxon>
        <taxon>Agaricales</taxon>
        <taxon>Agaricineae</taxon>
        <taxon>Hydnangiaceae</taxon>
        <taxon>Laccaria</taxon>
    </lineage>
</organism>
<dbReference type="EMBL" id="KN838611">
    <property type="protein sequence ID" value="KIK01186.1"/>
    <property type="molecule type" value="Genomic_DNA"/>
</dbReference>
<evidence type="ECO:0000313" key="3">
    <source>
        <dbReference type="Proteomes" id="UP000054477"/>
    </source>
</evidence>
<reference evidence="2 3" key="1">
    <citation type="submission" date="2014-04" db="EMBL/GenBank/DDBJ databases">
        <authorList>
            <consortium name="DOE Joint Genome Institute"/>
            <person name="Kuo A."/>
            <person name="Kohler A."/>
            <person name="Nagy L.G."/>
            <person name="Floudas D."/>
            <person name="Copeland A."/>
            <person name="Barry K.W."/>
            <person name="Cichocki N."/>
            <person name="Veneault-Fourrey C."/>
            <person name="LaButti K."/>
            <person name="Lindquist E.A."/>
            <person name="Lipzen A."/>
            <person name="Lundell T."/>
            <person name="Morin E."/>
            <person name="Murat C."/>
            <person name="Sun H."/>
            <person name="Tunlid A."/>
            <person name="Henrissat B."/>
            <person name="Grigoriev I.V."/>
            <person name="Hibbett D.S."/>
            <person name="Martin F."/>
            <person name="Nordberg H.P."/>
            <person name="Cantor M.N."/>
            <person name="Hua S.X."/>
        </authorList>
    </citation>
    <scope>NUCLEOTIDE SEQUENCE [LARGE SCALE GENOMIC DNA]</scope>
    <source>
        <strain evidence="2 3">LaAM-08-1</strain>
    </source>
</reference>
<evidence type="ECO:0000256" key="1">
    <source>
        <dbReference type="SAM" id="Phobius"/>
    </source>
</evidence>
<keyword evidence="1" id="KW-0812">Transmembrane</keyword>
<evidence type="ECO:0000313" key="2">
    <source>
        <dbReference type="EMBL" id="KIK01186.1"/>
    </source>
</evidence>
<protein>
    <submittedName>
        <fullName evidence="2">Uncharacterized protein</fullName>
    </submittedName>
</protein>
<proteinExistence type="predicted"/>
<feature type="transmembrane region" description="Helical" evidence="1">
    <location>
        <begin position="52"/>
        <end position="72"/>
    </location>
</feature>
<dbReference type="AlphaFoldDB" id="A0A0C9X7Y2"/>